<reference evidence="1 2" key="1">
    <citation type="journal article" date="2016" name="Nat. Commun.">
        <title>Thousands of microbial genomes shed light on interconnected biogeochemical processes in an aquifer system.</title>
        <authorList>
            <person name="Anantharaman K."/>
            <person name="Brown C.T."/>
            <person name="Hug L.A."/>
            <person name="Sharon I."/>
            <person name="Castelle C.J."/>
            <person name="Probst A.J."/>
            <person name="Thomas B.C."/>
            <person name="Singh A."/>
            <person name="Wilkins M.J."/>
            <person name="Karaoz U."/>
            <person name="Brodie E.L."/>
            <person name="Williams K.H."/>
            <person name="Hubbard S.S."/>
            <person name="Banfield J.F."/>
        </authorList>
    </citation>
    <scope>NUCLEOTIDE SEQUENCE [LARGE SCALE GENOMIC DNA]</scope>
</reference>
<sequence length="125" mass="13446">MNTRAIIVIPKSAQLAANTAAQNWDEAASEEDLNGAAKTFTAGLSPSGSLPVTHYIASTVLPVRKMLRLRNRLENLPPAIKWVILKVPDPQGRVADSNLTGVSVNQIYDADQMLVGLGLKTIIEL</sequence>
<dbReference type="AlphaFoldDB" id="A0A1G1WFM3"/>
<evidence type="ECO:0000313" key="1">
    <source>
        <dbReference type="EMBL" id="OGY26503.1"/>
    </source>
</evidence>
<comment type="caution">
    <text evidence="1">The sequence shown here is derived from an EMBL/GenBank/DDBJ whole genome shotgun (WGS) entry which is preliminary data.</text>
</comment>
<name>A0A1G1WFM3_9BACT</name>
<accession>A0A1G1WFM3</accession>
<dbReference type="EMBL" id="MHCT01000006">
    <property type="protein sequence ID" value="OGY26503.1"/>
    <property type="molecule type" value="Genomic_DNA"/>
</dbReference>
<dbReference type="Proteomes" id="UP000177588">
    <property type="component" value="Unassembled WGS sequence"/>
</dbReference>
<evidence type="ECO:0000313" key="2">
    <source>
        <dbReference type="Proteomes" id="UP000177588"/>
    </source>
</evidence>
<organism evidence="1 2">
    <name type="scientific">Candidatus Woykebacteria bacterium RBG_16_44_10</name>
    <dbReference type="NCBI Taxonomy" id="1802597"/>
    <lineage>
        <taxon>Bacteria</taxon>
        <taxon>Candidatus Woykeibacteriota</taxon>
    </lineage>
</organism>
<protein>
    <submittedName>
        <fullName evidence="1">Uncharacterized protein</fullName>
    </submittedName>
</protein>
<proteinExistence type="predicted"/>
<gene>
    <name evidence="1" type="ORF">A2Z24_00845</name>
</gene>